<evidence type="ECO:0000313" key="1">
    <source>
        <dbReference type="EMBL" id="CDT51884.1"/>
    </source>
</evidence>
<dbReference type="EMBL" id="CCJX01000154">
    <property type="protein sequence ID" value="CDT51884.1"/>
    <property type="molecule type" value="Genomic_DNA"/>
</dbReference>
<dbReference type="Proteomes" id="UP000049077">
    <property type="component" value="Unassembled WGS sequence"/>
</dbReference>
<gene>
    <name evidence="1" type="ORF">VCR4J5_670057</name>
</gene>
<sequence length="42" mass="4505">MVWPAFCGFGASFLDMGAIDLNRVVRAFLGASDGATRQNRVS</sequence>
<evidence type="ECO:0000313" key="2">
    <source>
        <dbReference type="Proteomes" id="UP000049077"/>
    </source>
</evidence>
<name>A0ABM9QX51_9VIBR</name>
<organism evidence="1 2">
    <name type="scientific">Vibrio crassostreae</name>
    <dbReference type="NCBI Taxonomy" id="246167"/>
    <lineage>
        <taxon>Bacteria</taxon>
        <taxon>Pseudomonadati</taxon>
        <taxon>Pseudomonadota</taxon>
        <taxon>Gammaproteobacteria</taxon>
        <taxon>Vibrionales</taxon>
        <taxon>Vibrionaceae</taxon>
        <taxon>Vibrio</taxon>
    </lineage>
</organism>
<protein>
    <submittedName>
        <fullName evidence="1">Uncharacterized protein</fullName>
    </submittedName>
</protein>
<reference evidence="1 2" key="1">
    <citation type="submission" date="2014-06" db="EMBL/GenBank/DDBJ databases">
        <authorList>
            <person name="Le Roux F."/>
        </authorList>
    </citation>
    <scope>NUCLEOTIDE SEQUENCE [LARGE SCALE GENOMIC DNA]</scope>
    <source>
        <strain evidence="1 2">J5-4</strain>
    </source>
</reference>
<comment type="caution">
    <text evidence="1">The sequence shown here is derived from an EMBL/GenBank/DDBJ whole genome shotgun (WGS) entry which is preliminary data.</text>
</comment>
<proteinExistence type="predicted"/>
<keyword evidence="2" id="KW-1185">Reference proteome</keyword>
<accession>A0ABM9QX51</accession>